<evidence type="ECO:0000313" key="13">
    <source>
        <dbReference type="EMBL" id="KYN38786.1"/>
    </source>
</evidence>
<evidence type="ECO:0000256" key="10">
    <source>
        <dbReference type="ARBA" id="ARBA00023284"/>
    </source>
</evidence>
<dbReference type="PANTHER" id="PTHR21622:SF0">
    <property type="entry name" value="COILED-COIL-HELIX-COILED-COIL-HELIX DOMAIN CONTAINING 4"/>
    <property type="match status" value="1"/>
</dbReference>
<dbReference type="EMBL" id="KQ981636">
    <property type="protein sequence ID" value="KYN38786.1"/>
    <property type="molecule type" value="Genomic_DNA"/>
</dbReference>
<dbReference type="STRING" id="34720.A0A195FEI0"/>
<dbReference type="PROSITE" id="PS51808">
    <property type="entry name" value="CHCH"/>
    <property type="match status" value="1"/>
</dbReference>
<comment type="similarity">
    <text evidence="2">Belongs to the eukaryotic/archaeal RNase P protein component 2 family.</text>
</comment>
<dbReference type="GO" id="GO:0030677">
    <property type="term" value="C:ribonuclease P complex"/>
    <property type="evidence" value="ECO:0007669"/>
    <property type="project" value="InterPro"/>
</dbReference>
<dbReference type="SUPFAM" id="SSF160350">
    <property type="entry name" value="Rnp2-like"/>
    <property type="match status" value="1"/>
</dbReference>
<dbReference type="InterPro" id="IPR002759">
    <property type="entry name" value="Pop5/Rpp14/Rnp2-like"/>
</dbReference>
<dbReference type="InterPro" id="IPR038085">
    <property type="entry name" value="Rnp2-like_sf"/>
</dbReference>
<evidence type="ECO:0000256" key="3">
    <source>
        <dbReference type="ARBA" id="ARBA00022448"/>
    </source>
</evidence>
<evidence type="ECO:0000256" key="1">
    <source>
        <dbReference type="ARBA" id="ARBA00004173"/>
    </source>
</evidence>
<keyword evidence="9" id="KW-1015">Disulfide bond</keyword>
<evidence type="ECO:0000259" key="12">
    <source>
        <dbReference type="Pfam" id="PF06747"/>
    </source>
</evidence>
<evidence type="ECO:0000256" key="6">
    <source>
        <dbReference type="ARBA" id="ARBA00023002"/>
    </source>
</evidence>
<dbReference type="Gene3D" id="1.10.287.2900">
    <property type="match status" value="1"/>
</dbReference>
<dbReference type="Gene3D" id="3.30.70.3250">
    <property type="entry name" value="Ribonuclease P, Pop5 subunit"/>
    <property type="match status" value="1"/>
</dbReference>
<proteinExistence type="inferred from homology"/>
<keyword evidence="10" id="KW-0676">Redox-active center</keyword>
<evidence type="ECO:0000256" key="5">
    <source>
        <dbReference type="ARBA" id="ARBA00022927"/>
    </source>
</evidence>
<feature type="compositionally biased region" description="Basic and acidic residues" evidence="11">
    <location>
        <begin position="252"/>
        <end position="272"/>
    </location>
</feature>
<dbReference type="AlphaFoldDB" id="A0A195FEI0"/>
<protein>
    <submittedName>
        <fullName evidence="13">Mitochondrial intermembrane space import and assembly protein 40</fullName>
    </submittedName>
</protein>
<keyword evidence="5" id="KW-0653">Protein transport</keyword>
<gene>
    <name evidence="13" type="ORF">ALC56_06785</name>
</gene>
<dbReference type="PANTHER" id="PTHR21622">
    <property type="entry name" value="COILED-COIL-HELIX-COILED-COIL-HELIX DOMAIN CONTAINING 4"/>
    <property type="match status" value="1"/>
</dbReference>
<evidence type="ECO:0000256" key="8">
    <source>
        <dbReference type="ARBA" id="ARBA00023128"/>
    </source>
</evidence>
<evidence type="ECO:0000256" key="4">
    <source>
        <dbReference type="ARBA" id="ARBA00022694"/>
    </source>
</evidence>
<keyword evidence="14" id="KW-1185">Reference proteome</keyword>
<feature type="region of interest" description="Disordered" evidence="11">
    <location>
        <begin position="237"/>
        <end position="282"/>
    </location>
</feature>
<evidence type="ECO:0000313" key="14">
    <source>
        <dbReference type="Proteomes" id="UP000078541"/>
    </source>
</evidence>
<dbReference type="InterPro" id="IPR010625">
    <property type="entry name" value="CHCH"/>
</dbReference>
<comment type="subcellular location">
    <subcellularLocation>
        <location evidence="1">Mitochondrion</location>
    </subcellularLocation>
</comment>
<dbReference type="Pfam" id="PF01900">
    <property type="entry name" value="RNase_P_Rpp14"/>
    <property type="match status" value="1"/>
</dbReference>
<evidence type="ECO:0000256" key="11">
    <source>
        <dbReference type="SAM" id="MobiDB-lite"/>
    </source>
</evidence>
<dbReference type="InterPro" id="IPR039289">
    <property type="entry name" value="CHCHD4"/>
</dbReference>
<evidence type="ECO:0000256" key="9">
    <source>
        <dbReference type="ARBA" id="ARBA00023157"/>
    </source>
</evidence>
<sequence length="282" mass="31424">SWENAFWQYCIGAAVSAAHHCESATECDRVRQSARARETKAPLGRRSKSVHRVEIPSDPNLIVSPVYLKKNILEAVRSLFGEEGAKSPVDILKLTPEKRRFVLRCPRNSYVRLRASLTLSTKYEGKTCVYTVHRASPNLLSFTADSRTFQHGEEDHAAPSKISLPEPEPSPGLLLPNGEINWNCPCLGGMATGPCGLEFREAFSCFHYSTADPKGSDCRVAFETMQSCMSQYPALYESKGMSTDDLEDDEMERGKEEQQKKQPQEGSEDKRKMVVASQNAAD</sequence>
<keyword evidence="6" id="KW-0560">Oxidoreductase</keyword>
<name>A0A195FEI0_9HYME</name>
<reference evidence="13 14" key="1">
    <citation type="submission" date="2016-03" db="EMBL/GenBank/DDBJ databases">
        <title>Trachymyrmex septentrionalis WGS genome.</title>
        <authorList>
            <person name="Nygaard S."/>
            <person name="Hu H."/>
            <person name="Boomsma J."/>
            <person name="Zhang G."/>
        </authorList>
    </citation>
    <scope>NUCLEOTIDE SEQUENCE [LARGE SCALE GENOMIC DNA]</scope>
    <source>
        <strain evidence="13">Tsep2-gDNA-1</strain>
        <tissue evidence="13">Whole body</tissue>
    </source>
</reference>
<keyword evidence="7" id="KW-0811">Translocation</keyword>
<evidence type="ECO:0000256" key="2">
    <source>
        <dbReference type="ARBA" id="ARBA00010800"/>
    </source>
</evidence>
<keyword evidence="3" id="KW-0813">Transport</keyword>
<evidence type="ECO:0000256" key="7">
    <source>
        <dbReference type="ARBA" id="ARBA00023010"/>
    </source>
</evidence>
<dbReference type="Proteomes" id="UP000078541">
    <property type="component" value="Unassembled WGS sequence"/>
</dbReference>
<keyword evidence="8" id="KW-0496">Mitochondrion</keyword>
<dbReference type="GO" id="GO:0015035">
    <property type="term" value="F:protein-disulfide reductase activity"/>
    <property type="evidence" value="ECO:0007669"/>
    <property type="project" value="InterPro"/>
</dbReference>
<dbReference type="Pfam" id="PF06747">
    <property type="entry name" value="CHCH"/>
    <property type="match status" value="1"/>
</dbReference>
<feature type="non-terminal residue" evidence="13">
    <location>
        <position position="1"/>
    </location>
</feature>
<feature type="domain" description="CHCH" evidence="12">
    <location>
        <begin position="195"/>
        <end position="231"/>
    </location>
</feature>
<dbReference type="GO" id="GO:0001682">
    <property type="term" value="P:tRNA 5'-leader removal"/>
    <property type="evidence" value="ECO:0007669"/>
    <property type="project" value="InterPro"/>
</dbReference>
<dbReference type="GO" id="GO:0045041">
    <property type="term" value="P:protein import into mitochondrial intermembrane space"/>
    <property type="evidence" value="ECO:0007669"/>
    <property type="project" value="InterPro"/>
</dbReference>
<dbReference type="GO" id="GO:0005758">
    <property type="term" value="C:mitochondrial intermembrane space"/>
    <property type="evidence" value="ECO:0007669"/>
    <property type="project" value="TreeGrafter"/>
</dbReference>
<organism evidence="13 14">
    <name type="scientific">Trachymyrmex septentrionalis</name>
    <dbReference type="NCBI Taxonomy" id="34720"/>
    <lineage>
        <taxon>Eukaryota</taxon>
        <taxon>Metazoa</taxon>
        <taxon>Ecdysozoa</taxon>
        <taxon>Arthropoda</taxon>
        <taxon>Hexapoda</taxon>
        <taxon>Insecta</taxon>
        <taxon>Pterygota</taxon>
        <taxon>Neoptera</taxon>
        <taxon>Endopterygota</taxon>
        <taxon>Hymenoptera</taxon>
        <taxon>Apocrita</taxon>
        <taxon>Aculeata</taxon>
        <taxon>Formicoidea</taxon>
        <taxon>Formicidae</taxon>
        <taxon>Myrmicinae</taxon>
        <taxon>Trachymyrmex</taxon>
    </lineage>
</organism>
<keyword evidence="4" id="KW-0819">tRNA processing</keyword>
<accession>A0A195FEI0</accession>